<name>A0A4Y7IRE2_PAPSO</name>
<evidence type="ECO:0000313" key="2">
    <source>
        <dbReference type="EMBL" id="RZC50048.1"/>
    </source>
</evidence>
<reference evidence="2 3" key="1">
    <citation type="journal article" date="2018" name="Science">
        <title>The opium poppy genome and morphinan production.</title>
        <authorList>
            <person name="Guo L."/>
            <person name="Winzer T."/>
            <person name="Yang X."/>
            <person name="Li Y."/>
            <person name="Ning Z."/>
            <person name="He Z."/>
            <person name="Teodor R."/>
            <person name="Lu Y."/>
            <person name="Bowser T.A."/>
            <person name="Graham I.A."/>
            <person name="Ye K."/>
        </authorList>
    </citation>
    <scope>NUCLEOTIDE SEQUENCE [LARGE SCALE GENOMIC DNA]</scope>
    <source>
        <strain evidence="3">cv. HN1</strain>
        <tissue evidence="2">Leaves</tissue>
    </source>
</reference>
<dbReference type="Proteomes" id="UP000316621">
    <property type="component" value="Chromosome 2"/>
</dbReference>
<gene>
    <name evidence="2" type="ORF">C5167_018472</name>
</gene>
<feature type="compositionally biased region" description="Basic residues" evidence="1">
    <location>
        <begin position="16"/>
        <end position="30"/>
    </location>
</feature>
<evidence type="ECO:0000256" key="1">
    <source>
        <dbReference type="SAM" id="MobiDB-lite"/>
    </source>
</evidence>
<proteinExistence type="predicted"/>
<dbReference type="EMBL" id="CM010716">
    <property type="protein sequence ID" value="RZC50048.1"/>
    <property type="molecule type" value="Genomic_DNA"/>
</dbReference>
<accession>A0A4Y7IRE2</accession>
<feature type="region of interest" description="Disordered" evidence="1">
    <location>
        <begin position="1"/>
        <end position="36"/>
    </location>
</feature>
<organism evidence="2 3">
    <name type="scientific">Papaver somniferum</name>
    <name type="common">Opium poppy</name>
    <dbReference type="NCBI Taxonomy" id="3469"/>
    <lineage>
        <taxon>Eukaryota</taxon>
        <taxon>Viridiplantae</taxon>
        <taxon>Streptophyta</taxon>
        <taxon>Embryophyta</taxon>
        <taxon>Tracheophyta</taxon>
        <taxon>Spermatophyta</taxon>
        <taxon>Magnoliopsida</taxon>
        <taxon>Ranunculales</taxon>
        <taxon>Papaveraceae</taxon>
        <taxon>Papaveroideae</taxon>
        <taxon>Papaver</taxon>
    </lineage>
</organism>
<keyword evidence="3" id="KW-1185">Reference proteome</keyword>
<dbReference type="Gramene" id="RZC50048">
    <property type="protein sequence ID" value="RZC50048"/>
    <property type="gene ID" value="C5167_018472"/>
</dbReference>
<protein>
    <submittedName>
        <fullName evidence="2">Uncharacterized protein</fullName>
    </submittedName>
</protein>
<evidence type="ECO:0000313" key="3">
    <source>
        <dbReference type="Proteomes" id="UP000316621"/>
    </source>
</evidence>
<sequence length="54" mass="6126">MGSRGDVTVNQASNSKTRKRQAKKKHKNKKTGPAPVIKNMNKFVIDTCEHFWIA</sequence>
<dbReference type="AlphaFoldDB" id="A0A4Y7IRE2"/>